<dbReference type="GO" id="GO:0016787">
    <property type="term" value="F:hydrolase activity"/>
    <property type="evidence" value="ECO:0007669"/>
    <property type="project" value="UniProtKB-KW"/>
</dbReference>
<dbReference type="Gene3D" id="3.30.70.360">
    <property type="match status" value="1"/>
</dbReference>
<dbReference type="InterPro" id="IPR036264">
    <property type="entry name" value="Bact_exopeptidase_dim_dom"/>
</dbReference>
<evidence type="ECO:0000256" key="2">
    <source>
        <dbReference type="ARBA" id="ARBA00022801"/>
    </source>
</evidence>
<dbReference type="HOGENOM" id="CLU_021802_7_0_9"/>
<dbReference type="InterPro" id="IPR011650">
    <property type="entry name" value="Peptidase_M20_dimer"/>
</dbReference>
<protein>
    <recommendedName>
        <fullName evidence="4">Peptidase M20 dimerisation domain-containing protein</fullName>
    </recommendedName>
</protein>
<dbReference type="Gene3D" id="3.40.630.10">
    <property type="entry name" value="Zn peptidases"/>
    <property type="match status" value="1"/>
</dbReference>
<dbReference type="EMBL" id="ACBZ01000210">
    <property type="protein sequence ID" value="EEG47271.1"/>
    <property type="molecule type" value="Genomic_DNA"/>
</dbReference>
<evidence type="ECO:0000313" key="6">
    <source>
        <dbReference type="Proteomes" id="UP000003100"/>
    </source>
</evidence>
<accession>C0CSJ8</accession>
<evidence type="ECO:0000256" key="3">
    <source>
        <dbReference type="PIRSR" id="PIRSR037238-1"/>
    </source>
</evidence>
<dbReference type="PANTHER" id="PTHR43808:SF9">
    <property type="entry name" value="BLL0789 PROTEIN"/>
    <property type="match status" value="1"/>
</dbReference>
<dbReference type="PIRSF" id="PIRSF037238">
    <property type="entry name" value="Carboxypeptidase_G2"/>
    <property type="match status" value="1"/>
</dbReference>
<evidence type="ECO:0000313" key="5">
    <source>
        <dbReference type="EMBL" id="EEG47271.1"/>
    </source>
</evidence>
<dbReference type="Proteomes" id="UP000003100">
    <property type="component" value="Unassembled WGS sequence"/>
</dbReference>
<dbReference type="SUPFAM" id="SSF55031">
    <property type="entry name" value="Bacterial exopeptidase dimerisation domain"/>
    <property type="match status" value="1"/>
</dbReference>
<dbReference type="PANTHER" id="PTHR43808">
    <property type="entry name" value="ACETYLORNITHINE DEACETYLASE"/>
    <property type="match status" value="1"/>
</dbReference>
<dbReference type="InterPro" id="IPR002933">
    <property type="entry name" value="Peptidase_M20"/>
</dbReference>
<comment type="caution">
    <text evidence="5">The sequence shown here is derived from an EMBL/GenBank/DDBJ whole genome shotgun (WGS) entry which is preliminary data.</text>
</comment>
<dbReference type="SUPFAM" id="SSF53187">
    <property type="entry name" value="Zn-dependent exopeptidases"/>
    <property type="match status" value="1"/>
</dbReference>
<dbReference type="PATRIC" id="fig|476272.21.peg.552"/>
<dbReference type="AlphaFoldDB" id="C0CSJ8"/>
<reference evidence="5 6" key="1">
    <citation type="submission" date="2009-01" db="EMBL/GenBank/DDBJ databases">
        <authorList>
            <person name="Fulton L."/>
            <person name="Clifton S."/>
            <person name="Fulton B."/>
            <person name="Xu J."/>
            <person name="Minx P."/>
            <person name="Pepin K.H."/>
            <person name="Johnson M."/>
            <person name="Bhonagiri V."/>
            <person name="Nash W.E."/>
            <person name="Mardis E.R."/>
            <person name="Wilson R.K."/>
        </authorList>
    </citation>
    <scope>NUCLEOTIDE SEQUENCE [LARGE SCALE GENOMIC DNA]</scope>
    <source>
        <strain evidence="6">DSM 10507 / JCM 14656 / S5a33</strain>
    </source>
</reference>
<organism evidence="5 6">
    <name type="scientific">Blautia hydrogenotrophica (strain DSM 10507 / JCM 14656 / S5a33)</name>
    <name type="common">Ruminococcus hydrogenotrophicus</name>
    <dbReference type="NCBI Taxonomy" id="476272"/>
    <lineage>
        <taxon>Bacteria</taxon>
        <taxon>Bacillati</taxon>
        <taxon>Bacillota</taxon>
        <taxon>Clostridia</taxon>
        <taxon>Lachnospirales</taxon>
        <taxon>Lachnospiraceae</taxon>
        <taxon>Blautia</taxon>
    </lineage>
</organism>
<keyword evidence="6" id="KW-1185">Reference proteome</keyword>
<feature type="active site" description="Proton acceptor" evidence="3">
    <location>
        <position position="150"/>
    </location>
</feature>
<keyword evidence="1" id="KW-0479">Metal-binding</keyword>
<dbReference type="Pfam" id="PF01546">
    <property type="entry name" value="Peptidase_M20"/>
    <property type="match status" value="1"/>
</dbReference>
<dbReference type="eggNOG" id="COG0624">
    <property type="taxonomic scope" value="Bacteria"/>
</dbReference>
<evidence type="ECO:0000259" key="4">
    <source>
        <dbReference type="Pfam" id="PF07687"/>
    </source>
</evidence>
<sequence>MYMGNQREIIRRFLYENQAEMISLWKRIVDINSGTPNKRGTDEVCAVLAAEMKKSGIQVKIIEEEENGNTLVGTWNPGSTEKPVIFMGHMDTVFNEQTENGKFRIQNGKAYGHGVLDMKGGLVISIYVCRALQECGYCGRPVKFVFAGDEETAHSGGKTAETMENEIRGSCAAFNFETGDIQDGIVVGRLGAGVFTIETRGVAAHSGNNPADGKNALEAMARKIVELQNLNDIENGKLMNVAVIQAGEKTNIIPERCVAKGCFRFKTKEAYKELKQKILQICETVSVPGTQGVYISESKIECMEPSRENYRLFRLMESVAEETGYGPIHAKEVGGGSDSNIPASLGIPTVCGVGVRGEYNHTEREYAVVDSMAARCELIVNTILRLDELE</sequence>
<dbReference type="GO" id="GO:0046872">
    <property type="term" value="F:metal ion binding"/>
    <property type="evidence" value="ECO:0007669"/>
    <property type="project" value="UniProtKB-KW"/>
</dbReference>
<dbReference type="Pfam" id="PF07687">
    <property type="entry name" value="M20_dimer"/>
    <property type="match status" value="1"/>
</dbReference>
<gene>
    <name evidence="5" type="ORF">RUMHYD_03865</name>
</gene>
<reference evidence="5 6" key="2">
    <citation type="submission" date="2009-02" db="EMBL/GenBank/DDBJ databases">
        <title>Draft genome sequence of Blautia hydrogenotrophica DSM 10507 (Ruminococcus hydrogenotrophicus DSM 10507).</title>
        <authorList>
            <person name="Sudarsanam P."/>
            <person name="Ley R."/>
            <person name="Guruge J."/>
            <person name="Turnbaugh P.J."/>
            <person name="Mahowald M."/>
            <person name="Liep D."/>
            <person name="Gordon J."/>
        </authorList>
    </citation>
    <scope>NUCLEOTIDE SEQUENCE [LARGE SCALE GENOMIC DNA]</scope>
    <source>
        <strain evidence="6">DSM 10507 / JCM 14656 / S5a33</strain>
    </source>
</reference>
<name>C0CSJ8_BLAHS</name>
<feature type="active site" evidence="3">
    <location>
        <position position="91"/>
    </location>
</feature>
<dbReference type="InterPro" id="IPR017150">
    <property type="entry name" value="Pept_M20_glutamate_carboxypep"/>
</dbReference>
<dbReference type="InterPro" id="IPR050072">
    <property type="entry name" value="Peptidase_M20A"/>
</dbReference>
<evidence type="ECO:0000256" key="1">
    <source>
        <dbReference type="ARBA" id="ARBA00022723"/>
    </source>
</evidence>
<proteinExistence type="predicted"/>
<keyword evidence="2" id="KW-0378">Hydrolase</keyword>
<feature type="domain" description="Peptidase M20 dimerisation" evidence="4">
    <location>
        <begin position="188"/>
        <end position="288"/>
    </location>
</feature>